<accession>Q2NNW6</accession>
<dbReference type="OrthoDB" id="19150at10239"/>
<dbReference type="Pfam" id="PF25651">
    <property type="entry name" value="Baculo_P15"/>
    <property type="match status" value="1"/>
</dbReference>
<dbReference type="EMBL" id="AP009046">
    <property type="protein sequence ID" value="BAE72356.1"/>
    <property type="molecule type" value="Genomic_DNA"/>
</dbReference>
<reference evidence="1 2" key="3">
    <citation type="journal article" date="2006" name="J. Gen. Virol.">
        <title>Gene organization and complete sequence of the Hyphantria cunea nucleopolyhedrovirus genome.</title>
        <authorList>
            <person name="Ikeda M."/>
            <person name="Shikata M."/>
            <person name="Shirata N."/>
            <person name="Chaeychomsri S."/>
            <person name="Kobayashi M."/>
        </authorList>
    </citation>
    <scope>NUCLEOTIDE SEQUENCE [LARGE SCALE GENOMIC DNA]</scope>
</reference>
<protein>
    <submittedName>
        <fullName evidence="1">P15</fullName>
    </submittedName>
</protein>
<keyword evidence="2" id="KW-1185">Reference proteome</keyword>
<dbReference type="RefSeq" id="YP_473255.1">
    <property type="nucleotide sequence ID" value="NC_007767.1"/>
</dbReference>
<reference evidence="1 2" key="2">
    <citation type="journal article" date="2004" name="Virology">
        <title>Identification and functional analysis of Hyphantria cunea nucleopolyhedrovirus iap genes.</title>
        <authorList>
            <person name="Ikeda M."/>
            <person name="Yanagimoto K."/>
            <person name="Kobayashi M."/>
        </authorList>
    </citation>
    <scope>NUCLEOTIDE SEQUENCE [LARGE SCALE GENOMIC DNA]</scope>
</reference>
<reference evidence="1 2" key="1">
    <citation type="journal article" date="2002" name="Virus Genes">
        <title>Identification and characterization of Hyphantria cunea nucleopolyhedrovirus homologous repeated regions.</title>
        <authorList>
            <person name="FelipeAlves C.A."/>
            <person name="Ikeda M."/>
            <person name="Kobayashi M."/>
        </authorList>
    </citation>
    <scope>NUCLEOTIDE SEQUENCE [LARGE SCALE GENOMIC DNA]</scope>
</reference>
<evidence type="ECO:0000313" key="1">
    <source>
        <dbReference type="EMBL" id="BAE72356.1"/>
    </source>
</evidence>
<organismHost>
    <name type="scientific">Lepidoptera</name>
    <name type="common">moths &amp; butterflies</name>
    <dbReference type="NCBI Taxonomy" id="7088"/>
</organismHost>
<proteinExistence type="predicted"/>
<dbReference type="Proteomes" id="UP000202376">
    <property type="component" value="Segment"/>
</dbReference>
<sequence length="120" mass="14306">MRTRSVDNDNKLYFLKALGLQPQEPLKRIACNVVNKCVAKRYQKFEGVATIKRELKRFNLSTAQFNEALYLCCQHNTTWRTTNNWDKCTKINEQYIYDVDFNAHNKKITERFYVCVHCFV</sequence>
<gene>
    <name evidence="1" type="primary">p15</name>
    <name evidence="1" type="ORF">HynVgp067</name>
</gene>
<evidence type="ECO:0000313" key="2">
    <source>
        <dbReference type="Proteomes" id="UP000202376"/>
    </source>
</evidence>
<organism evidence="1 2">
    <name type="scientific">Hyphantria cunea nuclear polyhedrosis virus</name>
    <name type="common">HcNPV</name>
    <dbReference type="NCBI Taxonomy" id="28288"/>
    <lineage>
        <taxon>Viruses</taxon>
        <taxon>Viruses incertae sedis</taxon>
        <taxon>Naldaviricetes</taxon>
        <taxon>Lefavirales</taxon>
        <taxon>Baculoviridae</taxon>
        <taxon>Alphabaculovirus</taxon>
        <taxon>Alphabaculovirus hycuneae</taxon>
    </lineage>
</organism>
<dbReference type="GeneID" id="3890500"/>
<dbReference type="InterPro" id="IPR058022">
    <property type="entry name" value="P15"/>
</dbReference>
<name>Q2NNW6_NPVHC</name>
<dbReference type="KEGG" id="vg:3890500"/>